<sequence length="213" mass="22298">MTSGSHPLLHTSAPDSTSLIPSPSDALLIIDVQNDFLPGGALAVPEGDAILPVIRKLLRLPFGLIVTSQDWHPAQHISFKTATPAGKWPPHCIAHTQGAALAADLTFPANTLAVFKGTQADQDSYSAFGGRDAQGTSLATLLQHHGIARVFVCGLALDYCVQASALDARTAGFQTVVITDACRGIASDLTPILVRLQDAGVMLCSSAPLMPRL</sequence>
<comment type="caution">
    <text evidence="9">The sequence shown here is derived from an EMBL/GenBank/DDBJ whole genome shotgun (WGS) entry which is preliminary data.</text>
</comment>
<dbReference type="Gene3D" id="3.40.50.850">
    <property type="entry name" value="Isochorismatase-like"/>
    <property type="match status" value="1"/>
</dbReference>
<evidence type="ECO:0000256" key="2">
    <source>
        <dbReference type="ARBA" id="ARBA00022642"/>
    </source>
</evidence>
<evidence type="ECO:0000256" key="1">
    <source>
        <dbReference type="ARBA" id="ARBA00006336"/>
    </source>
</evidence>
<dbReference type="PANTHER" id="PTHR11080:SF2">
    <property type="entry name" value="LD05707P"/>
    <property type="match status" value="1"/>
</dbReference>
<dbReference type="InterPro" id="IPR052347">
    <property type="entry name" value="Isochorismatase_Nicotinamidase"/>
</dbReference>
<dbReference type="GO" id="GO:0008936">
    <property type="term" value="F:nicotinamidase activity"/>
    <property type="evidence" value="ECO:0007669"/>
    <property type="project" value="UniProtKB-EC"/>
</dbReference>
<dbReference type="SUPFAM" id="SSF52499">
    <property type="entry name" value="Isochorismatase-like hydrolases"/>
    <property type="match status" value="1"/>
</dbReference>
<keyword evidence="4" id="KW-0378">Hydrolase</keyword>
<accession>A0A149Q3R4</accession>
<dbReference type="GO" id="GO:0046872">
    <property type="term" value="F:metal ion binding"/>
    <property type="evidence" value="ECO:0007669"/>
    <property type="project" value="UniProtKB-KW"/>
</dbReference>
<name>A0A149Q3R4_9PROT</name>
<dbReference type="AlphaFoldDB" id="A0A149Q3R4"/>
<dbReference type="EC" id="3.5.1.19" evidence="6"/>
<feature type="domain" description="Isochorismatase-like" evidence="8">
    <location>
        <begin position="26"/>
        <end position="188"/>
    </location>
</feature>
<dbReference type="CDD" id="cd01011">
    <property type="entry name" value="nicotinamidase"/>
    <property type="match status" value="1"/>
</dbReference>
<evidence type="ECO:0000256" key="5">
    <source>
        <dbReference type="ARBA" id="ARBA00037900"/>
    </source>
</evidence>
<keyword evidence="3" id="KW-0479">Metal-binding</keyword>
<dbReference type="Pfam" id="PF00857">
    <property type="entry name" value="Isochorismatase"/>
    <property type="match status" value="1"/>
</dbReference>
<comment type="similarity">
    <text evidence="1">Belongs to the isochorismatase family.</text>
</comment>
<dbReference type="RefSeq" id="WP_062250901.1">
    <property type="nucleotide sequence ID" value="NZ_LHZA01000156.1"/>
</dbReference>
<evidence type="ECO:0000313" key="9">
    <source>
        <dbReference type="EMBL" id="KXU91988.1"/>
    </source>
</evidence>
<evidence type="ECO:0000256" key="3">
    <source>
        <dbReference type="ARBA" id="ARBA00022723"/>
    </source>
</evidence>
<evidence type="ECO:0000256" key="4">
    <source>
        <dbReference type="ARBA" id="ARBA00022801"/>
    </source>
</evidence>
<evidence type="ECO:0000259" key="8">
    <source>
        <dbReference type="Pfam" id="PF00857"/>
    </source>
</evidence>
<dbReference type="Proteomes" id="UP000075473">
    <property type="component" value="Unassembled WGS sequence"/>
</dbReference>
<dbReference type="InterPro" id="IPR000868">
    <property type="entry name" value="Isochorismatase-like_dom"/>
</dbReference>
<organism evidence="9 10">
    <name type="scientific">Acetobacter cerevisiae</name>
    <dbReference type="NCBI Taxonomy" id="178900"/>
    <lineage>
        <taxon>Bacteria</taxon>
        <taxon>Pseudomonadati</taxon>
        <taxon>Pseudomonadota</taxon>
        <taxon>Alphaproteobacteria</taxon>
        <taxon>Acetobacterales</taxon>
        <taxon>Acetobacteraceae</taxon>
        <taxon>Acetobacter</taxon>
    </lineage>
</organism>
<gene>
    <name evidence="9" type="ORF">AD928_12370</name>
</gene>
<dbReference type="EMBL" id="LHZA01000156">
    <property type="protein sequence ID" value="KXU91988.1"/>
    <property type="molecule type" value="Genomic_DNA"/>
</dbReference>
<dbReference type="PANTHER" id="PTHR11080">
    <property type="entry name" value="PYRAZINAMIDASE/NICOTINAMIDASE"/>
    <property type="match status" value="1"/>
</dbReference>
<evidence type="ECO:0000256" key="7">
    <source>
        <dbReference type="ARBA" id="ARBA00043224"/>
    </source>
</evidence>
<reference evidence="9 10" key="1">
    <citation type="submission" date="2015-06" db="EMBL/GenBank/DDBJ databases">
        <title>Improved classification and identification of acetic acid bacteria using matrix-assisted laser desorption/ionization time-of-flight mass spectrometry; Gluconobacter nephelii and Gluconobacter uchimurae are later heterotypic synonyms of Gluconobacter japonicus and Gluconobacter oxydans, respectively.</title>
        <authorList>
            <person name="Li L."/>
            <person name="Cleenwerck I."/>
            <person name="De Vuyst L."/>
            <person name="Vandamme P."/>
        </authorList>
    </citation>
    <scope>NUCLEOTIDE SEQUENCE [LARGE SCALE GENOMIC DNA]</scope>
    <source>
        <strain evidence="9 10">LMG 1625</strain>
    </source>
</reference>
<dbReference type="GO" id="GO:0019363">
    <property type="term" value="P:pyridine nucleotide biosynthetic process"/>
    <property type="evidence" value="ECO:0007669"/>
    <property type="project" value="UniProtKB-KW"/>
</dbReference>
<proteinExistence type="inferred from homology"/>
<evidence type="ECO:0000256" key="6">
    <source>
        <dbReference type="ARBA" id="ARBA00039017"/>
    </source>
</evidence>
<evidence type="ECO:0000313" key="10">
    <source>
        <dbReference type="Proteomes" id="UP000075473"/>
    </source>
</evidence>
<comment type="pathway">
    <text evidence="5">Cofactor biosynthesis; nicotinate biosynthesis; nicotinate from nicotinamide: step 1/1.</text>
</comment>
<keyword evidence="2" id="KW-0662">Pyridine nucleotide biosynthesis</keyword>
<protein>
    <recommendedName>
        <fullName evidence="6">nicotinamidase</fullName>
        <ecNumber evidence="6">3.5.1.19</ecNumber>
    </recommendedName>
    <alternativeName>
        <fullName evidence="7">Nicotinamide deamidase</fullName>
    </alternativeName>
</protein>
<dbReference type="PATRIC" id="fig|178900.5.peg.1812"/>
<dbReference type="InterPro" id="IPR036380">
    <property type="entry name" value="Isochorismatase-like_sf"/>
</dbReference>